<evidence type="ECO:0000256" key="2">
    <source>
        <dbReference type="SAM" id="Coils"/>
    </source>
</evidence>
<dbReference type="Pfam" id="PF13411">
    <property type="entry name" value="MerR_1"/>
    <property type="match status" value="1"/>
</dbReference>
<feature type="coiled-coil region" evidence="2">
    <location>
        <begin position="80"/>
        <end position="110"/>
    </location>
</feature>
<keyword evidence="2" id="KW-0175">Coiled coil</keyword>
<sequence length="242" mass="27688">MVKKALKIGVVANKTGLTVRTLHHYDQIGLLKPSDETESGHRLYTDSDIVRLHQIVTLRQLGFTLEEIKDMMNSSNYNPQEMLNLQLTRLNEKINQLVELRNRLQDIIELLDVGGPVSSERFLMTIQLMKMLASPYFSENHKVEMINKYKMTVTNELGKNNSEGKNLLDEFREMKENGKLPSDSEVVPLAKRWILEIESVAPEGFIQSAEQYYSKNVAESIAYGMDSELYLFIKEAVSSIKS</sequence>
<evidence type="ECO:0000259" key="3">
    <source>
        <dbReference type="PROSITE" id="PS50937"/>
    </source>
</evidence>
<keyword evidence="1" id="KW-0238">DNA-binding</keyword>
<dbReference type="AlphaFoldDB" id="A0A4R5KL54"/>
<dbReference type="PRINTS" id="PR00040">
    <property type="entry name" value="HTHMERR"/>
</dbReference>
<evidence type="ECO:0000313" key="4">
    <source>
        <dbReference type="EMBL" id="TDF96303.1"/>
    </source>
</evidence>
<dbReference type="InterPro" id="IPR009061">
    <property type="entry name" value="DNA-bd_dom_put_sf"/>
</dbReference>
<proteinExistence type="predicted"/>
<dbReference type="PROSITE" id="PS00552">
    <property type="entry name" value="HTH_MERR_1"/>
    <property type="match status" value="1"/>
</dbReference>
<dbReference type="GO" id="GO:0003700">
    <property type="term" value="F:DNA-binding transcription factor activity"/>
    <property type="evidence" value="ECO:0007669"/>
    <property type="project" value="InterPro"/>
</dbReference>
<dbReference type="SMART" id="SM00422">
    <property type="entry name" value="HTH_MERR"/>
    <property type="match status" value="1"/>
</dbReference>
<organism evidence="4 5">
    <name type="scientific">Paenibacillus piri</name>
    <dbReference type="NCBI Taxonomy" id="2547395"/>
    <lineage>
        <taxon>Bacteria</taxon>
        <taxon>Bacillati</taxon>
        <taxon>Bacillota</taxon>
        <taxon>Bacilli</taxon>
        <taxon>Bacillales</taxon>
        <taxon>Paenibacillaceae</taxon>
        <taxon>Paenibacillus</taxon>
    </lineage>
</organism>
<comment type="caution">
    <text evidence="4">The sequence shown here is derived from an EMBL/GenBank/DDBJ whole genome shotgun (WGS) entry which is preliminary data.</text>
</comment>
<evidence type="ECO:0000313" key="5">
    <source>
        <dbReference type="Proteomes" id="UP000295636"/>
    </source>
</evidence>
<feature type="domain" description="HTH merR-type" evidence="3">
    <location>
        <begin position="5"/>
        <end position="74"/>
    </location>
</feature>
<evidence type="ECO:0000256" key="1">
    <source>
        <dbReference type="ARBA" id="ARBA00023125"/>
    </source>
</evidence>
<accession>A0A4R5KL54</accession>
<dbReference type="CDD" id="cd04788">
    <property type="entry name" value="HTH_NolA-AlbR"/>
    <property type="match status" value="1"/>
</dbReference>
<protein>
    <submittedName>
        <fullName evidence="4">MerR family transcriptional regulator</fullName>
    </submittedName>
</protein>
<dbReference type="GO" id="GO:0003677">
    <property type="term" value="F:DNA binding"/>
    <property type="evidence" value="ECO:0007669"/>
    <property type="project" value="UniProtKB-KW"/>
</dbReference>
<dbReference type="Proteomes" id="UP000295636">
    <property type="component" value="Unassembled WGS sequence"/>
</dbReference>
<dbReference type="SUPFAM" id="SSF46955">
    <property type="entry name" value="Putative DNA-binding domain"/>
    <property type="match status" value="1"/>
</dbReference>
<dbReference type="EMBL" id="SMRT01000008">
    <property type="protein sequence ID" value="TDF96303.1"/>
    <property type="molecule type" value="Genomic_DNA"/>
</dbReference>
<name>A0A4R5KL54_9BACL</name>
<dbReference type="Gene3D" id="1.10.1660.10">
    <property type="match status" value="1"/>
</dbReference>
<dbReference type="InterPro" id="IPR000551">
    <property type="entry name" value="MerR-type_HTH_dom"/>
</dbReference>
<dbReference type="PANTHER" id="PTHR30204">
    <property type="entry name" value="REDOX-CYCLING DRUG-SENSING TRANSCRIPTIONAL ACTIVATOR SOXR"/>
    <property type="match status" value="1"/>
</dbReference>
<dbReference type="PROSITE" id="PS50937">
    <property type="entry name" value="HTH_MERR_2"/>
    <property type="match status" value="1"/>
</dbReference>
<dbReference type="PANTHER" id="PTHR30204:SF90">
    <property type="entry name" value="HTH-TYPE TRANSCRIPTIONAL ACTIVATOR MTA"/>
    <property type="match status" value="1"/>
</dbReference>
<keyword evidence="5" id="KW-1185">Reference proteome</keyword>
<dbReference type="OrthoDB" id="1894615at2"/>
<dbReference type="InterPro" id="IPR047057">
    <property type="entry name" value="MerR_fam"/>
</dbReference>
<gene>
    <name evidence="4" type="ORF">E1757_18145</name>
</gene>
<dbReference type="RefSeq" id="WP_133230605.1">
    <property type="nucleotide sequence ID" value="NZ_SMRT01000008.1"/>
</dbReference>
<reference evidence="4 5" key="1">
    <citation type="submission" date="2019-03" db="EMBL/GenBank/DDBJ databases">
        <title>This is whole genome sequence of Paenibacillus sp MS74 strain.</title>
        <authorList>
            <person name="Trinh H.N."/>
        </authorList>
    </citation>
    <scope>NUCLEOTIDE SEQUENCE [LARGE SCALE GENOMIC DNA]</scope>
    <source>
        <strain evidence="4 5">MS74</strain>
    </source>
</reference>